<sequence>MTEPDGDSPQVSTTTPVNPTRVDDDPSVPSPLFHDFIMLLEDISKRRTEKTQILRKYFK</sequence>
<name>A0A9P6MBW8_9FUNG</name>
<evidence type="ECO:0000313" key="2">
    <source>
        <dbReference type="EMBL" id="KAF9991487.1"/>
    </source>
</evidence>
<protein>
    <submittedName>
        <fullName evidence="2">Uncharacterized protein</fullName>
    </submittedName>
</protein>
<accession>A0A9P6MBW8</accession>
<evidence type="ECO:0000313" key="3">
    <source>
        <dbReference type="Proteomes" id="UP000749646"/>
    </source>
</evidence>
<organism evidence="2 3">
    <name type="scientific">Modicella reniformis</name>
    <dbReference type="NCBI Taxonomy" id="1440133"/>
    <lineage>
        <taxon>Eukaryota</taxon>
        <taxon>Fungi</taxon>
        <taxon>Fungi incertae sedis</taxon>
        <taxon>Mucoromycota</taxon>
        <taxon>Mortierellomycotina</taxon>
        <taxon>Mortierellomycetes</taxon>
        <taxon>Mortierellales</taxon>
        <taxon>Mortierellaceae</taxon>
        <taxon>Modicella</taxon>
    </lineage>
</organism>
<comment type="caution">
    <text evidence="2">The sequence shown here is derived from an EMBL/GenBank/DDBJ whole genome shotgun (WGS) entry which is preliminary data.</text>
</comment>
<feature type="compositionally biased region" description="Polar residues" evidence="1">
    <location>
        <begin position="9"/>
        <end position="18"/>
    </location>
</feature>
<evidence type="ECO:0000256" key="1">
    <source>
        <dbReference type="SAM" id="MobiDB-lite"/>
    </source>
</evidence>
<dbReference type="Proteomes" id="UP000749646">
    <property type="component" value="Unassembled WGS sequence"/>
</dbReference>
<proteinExistence type="predicted"/>
<feature type="non-terminal residue" evidence="2">
    <location>
        <position position="59"/>
    </location>
</feature>
<feature type="region of interest" description="Disordered" evidence="1">
    <location>
        <begin position="1"/>
        <end position="28"/>
    </location>
</feature>
<dbReference type="EMBL" id="JAAAHW010002729">
    <property type="protein sequence ID" value="KAF9991487.1"/>
    <property type="molecule type" value="Genomic_DNA"/>
</dbReference>
<dbReference type="AlphaFoldDB" id="A0A9P6MBW8"/>
<reference evidence="2" key="1">
    <citation type="journal article" date="2020" name="Fungal Divers.">
        <title>Resolving the Mortierellaceae phylogeny through synthesis of multi-gene phylogenetics and phylogenomics.</title>
        <authorList>
            <person name="Vandepol N."/>
            <person name="Liber J."/>
            <person name="Desiro A."/>
            <person name="Na H."/>
            <person name="Kennedy M."/>
            <person name="Barry K."/>
            <person name="Grigoriev I.V."/>
            <person name="Miller A.N."/>
            <person name="O'Donnell K."/>
            <person name="Stajich J.E."/>
            <person name="Bonito G."/>
        </authorList>
    </citation>
    <scope>NUCLEOTIDE SEQUENCE</scope>
    <source>
        <strain evidence="2">MES-2147</strain>
    </source>
</reference>
<keyword evidence="3" id="KW-1185">Reference proteome</keyword>
<gene>
    <name evidence="2" type="ORF">BGZ65_000548</name>
</gene>